<evidence type="ECO:0000256" key="2">
    <source>
        <dbReference type="ARBA" id="ARBA00023002"/>
    </source>
</evidence>
<dbReference type="PRINTS" id="PR00081">
    <property type="entry name" value="GDHRDH"/>
</dbReference>
<dbReference type="PANTHER" id="PTHR44196">
    <property type="entry name" value="DEHYDROGENASE/REDUCTASE SDR FAMILY MEMBER 7B"/>
    <property type="match status" value="1"/>
</dbReference>
<dbReference type="Proteomes" id="UP001500909">
    <property type="component" value="Unassembled WGS sequence"/>
</dbReference>
<dbReference type="SUPFAM" id="SSF51735">
    <property type="entry name" value="NAD(P)-binding Rossmann-fold domains"/>
    <property type="match status" value="1"/>
</dbReference>
<dbReference type="Pfam" id="PF00106">
    <property type="entry name" value="adh_short"/>
    <property type="match status" value="1"/>
</dbReference>
<proteinExistence type="inferred from homology"/>
<comment type="caution">
    <text evidence="5">The sequence shown here is derived from an EMBL/GenBank/DDBJ whole genome shotgun (WGS) entry which is preliminary data.</text>
</comment>
<protein>
    <submittedName>
        <fullName evidence="5">SDR family NAD(P)-dependent oxidoreductase</fullName>
    </submittedName>
</protein>
<dbReference type="InterPro" id="IPR036291">
    <property type="entry name" value="NAD(P)-bd_dom_sf"/>
</dbReference>
<accession>A0ABN0ZVG4</accession>
<dbReference type="SMART" id="SM00822">
    <property type="entry name" value="PKS_KR"/>
    <property type="match status" value="1"/>
</dbReference>
<dbReference type="InterPro" id="IPR020904">
    <property type="entry name" value="Sc_DH/Rdtase_CS"/>
</dbReference>
<evidence type="ECO:0000259" key="4">
    <source>
        <dbReference type="SMART" id="SM00822"/>
    </source>
</evidence>
<dbReference type="PROSITE" id="PS00061">
    <property type="entry name" value="ADH_SHORT"/>
    <property type="match status" value="1"/>
</dbReference>
<organism evidence="5 6">
    <name type="scientific">Streptomyces olivaceiscleroticus</name>
    <dbReference type="NCBI Taxonomy" id="68245"/>
    <lineage>
        <taxon>Bacteria</taxon>
        <taxon>Bacillati</taxon>
        <taxon>Actinomycetota</taxon>
        <taxon>Actinomycetes</taxon>
        <taxon>Kitasatosporales</taxon>
        <taxon>Streptomycetaceae</taxon>
        <taxon>Streptomyces</taxon>
    </lineage>
</organism>
<dbReference type="InterPro" id="IPR057326">
    <property type="entry name" value="KR_dom"/>
</dbReference>
<dbReference type="InterPro" id="IPR002347">
    <property type="entry name" value="SDR_fam"/>
</dbReference>
<evidence type="ECO:0000313" key="6">
    <source>
        <dbReference type="Proteomes" id="UP001500909"/>
    </source>
</evidence>
<gene>
    <name evidence="5" type="ORF">GCM10010361_25110</name>
</gene>
<sequence length="297" mass="31118">MPAALAPYRFAGGTAVLTGAASGMGEQLAYGLAARGSGLVLIDRDADRLAAVADRIAEDRPTLPVDTHVADLADTAGLDALVARITAAHPRITLLVNNAGVALGGRFEQVTAEEFDWVMAVNFRAPVALTRLFLPHLLRSPGSHIVNVSSVFGLIAPPGQTAYAASKFGLRGFSESLRHELAGRATGVTTVHPGGIRTRIAETARLAAGTTEAEARAGKESFAKLLSYPADKAAEQILAAVRTRRARLLIAPSAVVPDLLSRLFPTSYMTVLDRLRSSAATGRPARGARGGRVRSGR</sequence>
<dbReference type="Gene3D" id="3.40.50.720">
    <property type="entry name" value="NAD(P)-binding Rossmann-like Domain"/>
    <property type="match status" value="1"/>
</dbReference>
<reference evidence="5 6" key="1">
    <citation type="journal article" date="2019" name="Int. J. Syst. Evol. Microbiol.">
        <title>The Global Catalogue of Microorganisms (GCM) 10K type strain sequencing project: providing services to taxonomists for standard genome sequencing and annotation.</title>
        <authorList>
            <consortium name="The Broad Institute Genomics Platform"/>
            <consortium name="The Broad Institute Genome Sequencing Center for Infectious Disease"/>
            <person name="Wu L."/>
            <person name="Ma J."/>
        </authorList>
    </citation>
    <scope>NUCLEOTIDE SEQUENCE [LARGE SCALE GENOMIC DNA]</scope>
    <source>
        <strain evidence="5 6">JCM 4805</strain>
    </source>
</reference>
<dbReference type="EMBL" id="BAAABY010000020">
    <property type="protein sequence ID" value="GAA0460179.1"/>
    <property type="molecule type" value="Genomic_DNA"/>
</dbReference>
<evidence type="ECO:0000313" key="5">
    <source>
        <dbReference type="EMBL" id="GAA0460179.1"/>
    </source>
</evidence>
<name>A0ABN0ZVG4_9ACTN</name>
<evidence type="ECO:0000256" key="1">
    <source>
        <dbReference type="ARBA" id="ARBA00006484"/>
    </source>
</evidence>
<dbReference type="RefSeq" id="WP_346095046.1">
    <property type="nucleotide sequence ID" value="NZ_BAAABY010000020.1"/>
</dbReference>
<dbReference type="PANTHER" id="PTHR44196:SF1">
    <property type="entry name" value="DEHYDROGENASE_REDUCTASE SDR FAMILY MEMBER 7B"/>
    <property type="match status" value="1"/>
</dbReference>
<keyword evidence="6" id="KW-1185">Reference proteome</keyword>
<keyword evidence="2" id="KW-0560">Oxidoreductase</keyword>
<evidence type="ECO:0000256" key="3">
    <source>
        <dbReference type="RuleBase" id="RU000363"/>
    </source>
</evidence>
<dbReference type="PRINTS" id="PR00080">
    <property type="entry name" value="SDRFAMILY"/>
</dbReference>
<feature type="domain" description="Ketoreductase" evidence="4">
    <location>
        <begin position="13"/>
        <end position="199"/>
    </location>
</feature>
<comment type="similarity">
    <text evidence="1 3">Belongs to the short-chain dehydrogenases/reductases (SDR) family.</text>
</comment>